<accession>A0A1I6FQI3</accession>
<evidence type="ECO:0000313" key="2">
    <source>
        <dbReference type="EMBL" id="SFR32205.1"/>
    </source>
</evidence>
<feature type="transmembrane region" description="Helical" evidence="1">
    <location>
        <begin position="75"/>
        <end position="92"/>
    </location>
</feature>
<keyword evidence="3" id="KW-1185">Reference proteome</keyword>
<evidence type="ECO:0000256" key="1">
    <source>
        <dbReference type="SAM" id="Phobius"/>
    </source>
</evidence>
<dbReference type="EMBL" id="FOYS01000001">
    <property type="protein sequence ID" value="SFR32205.1"/>
    <property type="molecule type" value="Genomic_DNA"/>
</dbReference>
<dbReference type="STRING" id="555875.SAMN04488124_0079"/>
<feature type="transmembrane region" description="Helical" evidence="1">
    <location>
        <begin position="49"/>
        <end position="68"/>
    </location>
</feature>
<keyword evidence="1" id="KW-1133">Transmembrane helix</keyword>
<dbReference type="RefSeq" id="WP_089875695.1">
    <property type="nucleotide sequence ID" value="NZ_FOYS01000001.1"/>
</dbReference>
<dbReference type="Proteomes" id="UP000243250">
    <property type="component" value="Unassembled WGS sequence"/>
</dbReference>
<organism evidence="2 3">
    <name type="scientific">Halogeometricum limi</name>
    <dbReference type="NCBI Taxonomy" id="555875"/>
    <lineage>
        <taxon>Archaea</taxon>
        <taxon>Methanobacteriati</taxon>
        <taxon>Methanobacteriota</taxon>
        <taxon>Stenosarchaea group</taxon>
        <taxon>Halobacteria</taxon>
        <taxon>Halobacteriales</taxon>
        <taxon>Haloferacaceae</taxon>
        <taxon>Halogeometricum</taxon>
    </lineage>
</organism>
<name>A0A1I6FQI3_9EURY</name>
<reference evidence="3" key="1">
    <citation type="submission" date="2016-10" db="EMBL/GenBank/DDBJ databases">
        <authorList>
            <person name="Varghese N."/>
            <person name="Submissions S."/>
        </authorList>
    </citation>
    <scope>NUCLEOTIDE SEQUENCE [LARGE SCALE GENOMIC DNA]</scope>
    <source>
        <strain evidence="3">CGMCC 1.8711</strain>
    </source>
</reference>
<keyword evidence="1" id="KW-0812">Transmembrane</keyword>
<sequence>MYPSALAARVVALVVAAVGFVVAFFGLVASSPELASGLDALLRGVVTPFSLLGLLSTLVTLVALAVVFGRGRSAAVSLGGALAVGGVVVLAYPVLTPLFGLSFVVVGFALLFAGASLGVRRRSAA</sequence>
<keyword evidence="1" id="KW-0472">Membrane</keyword>
<feature type="transmembrane region" description="Helical" evidence="1">
    <location>
        <begin position="98"/>
        <end position="119"/>
    </location>
</feature>
<evidence type="ECO:0000313" key="3">
    <source>
        <dbReference type="Proteomes" id="UP000243250"/>
    </source>
</evidence>
<gene>
    <name evidence="2" type="ORF">SAMN04488124_0079</name>
</gene>
<protein>
    <recommendedName>
        <fullName evidence="4">Major facilitator superfamily (MFS) profile domain-containing protein</fullName>
    </recommendedName>
</protein>
<feature type="transmembrane region" description="Helical" evidence="1">
    <location>
        <begin position="7"/>
        <end position="29"/>
    </location>
</feature>
<proteinExistence type="predicted"/>
<evidence type="ECO:0008006" key="4">
    <source>
        <dbReference type="Google" id="ProtNLM"/>
    </source>
</evidence>
<dbReference type="AlphaFoldDB" id="A0A1I6FQI3"/>